<dbReference type="GO" id="GO:0000160">
    <property type="term" value="P:phosphorelay signal transduction system"/>
    <property type="evidence" value="ECO:0007669"/>
    <property type="project" value="InterPro"/>
</dbReference>
<evidence type="ECO:0000256" key="2">
    <source>
        <dbReference type="PROSITE-ProRule" id="PRU00169"/>
    </source>
</evidence>
<dbReference type="SMART" id="SM00421">
    <property type="entry name" value="HTH_LUXR"/>
    <property type="match status" value="1"/>
</dbReference>
<feature type="domain" description="Response regulatory" evidence="4">
    <location>
        <begin position="4"/>
        <end position="119"/>
    </location>
</feature>
<evidence type="ECO:0000256" key="1">
    <source>
        <dbReference type="ARBA" id="ARBA00023125"/>
    </source>
</evidence>
<dbReference type="PANTHER" id="PTHR45566">
    <property type="entry name" value="HTH-TYPE TRANSCRIPTIONAL REGULATOR YHJB-RELATED"/>
    <property type="match status" value="1"/>
</dbReference>
<protein>
    <submittedName>
        <fullName evidence="5">DNA-binding response regulator</fullName>
    </submittedName>
</protein>
<dbReference type="PANTHER" id="PTHR45566:SF2">
    <property type="entry name" value="NARL SUBFAMILY"/>
    <property type="match status" value="1"/>
</dbReference>
<dbReference type="PROSITE" id="PS50043">
    <property type="entry name" value="HTH_LUXR_2"/>
    <property type="match status" value="1"/>
</dbReference>
<dbReference type="InterPro" id="IPR036388">
    <property type="entry name" value="WH-like_DNA-bd_sf"/>
</dbReference>
<name>A0A3M7L8I4_9FLAO</name>
<dbReference type="InterPro" id="IPR016032">
    <property type="entry name" value="Sig_transdc_resp-reg_C-effctor"/>
</dbReference>
<dbReference type="SUPFAM" id="SSF52172">
    <property type="entry name" value="CheY-like"/>
    <property type="match status" value="1"/>
</dbReference>
<dbReference type="RefSeq" id="WP_122548200.1">
    <property type="nucleotide sequence ID" value="NZ_QWIV01000014.1"/>
</dbReference>
<dbReference type="Gene3D" id="1.10.10.10">
    <property type="entry name" value="Winged helix-like DNA-binding domain superfamily/Winged helix DNA-binding domain"/>
    <property type="match status" value="1"/>
</dbReference>
<evidence type="ECO:0000313" key="5">
    <source>
        <dbReference type="EMBL" id="RMZ59053.1"/>
    </source>
</evidence>
<dbReference type="PROSITE" id="PS50110">
    <property type="entry name" value="RESPONSE_REGULATORY"/>
    <property type="match status" value="1"/>
</dbReference>
<dbReference type="InterPro" id="IPR001789">
    <property type="entry name" value="Sig_transdc_resp-reg_receiver"/>
</dbReference>
<evidence type="ECO:0000313" key="6">
    <source>
        <dbReference type="Proteomes" id="UP000267524"/>
    </source>
</evidence>
<evidence type="ECO:0000259" key="3">
    <source>
        <dbReference type="PROSITE" id="PS50043"/>
    </source>
</evidence>
<dbReference type="InterPro" id="IPR051015">
    <property type="entry name" value="EvgA-like"/>
</dbReference>
<reference evidence="5 6" key="1">
    <citation type="submission" date="2018-08" db="EMBL/GenBank/DDBJ databases">
        <title>Chryseobacterium nematophagum: a novel matrix digesting pathogen of nematodes.</title>
        <authorList>
            <person name="Page A."/>
            <person name="Roberts M."/>
            <person name="Felix M.-A."/>
            <person name="Weir W."/>
        </authorList>
    </citation>
    <scope>NUCLEOTIDE SEQUENCE [LARGE SCALE GENOMIC DNA]</scope>
    <source>
        <strain evidence="5 6">JUb275</strain>
    </source>
</reference>
<dbReference type="Pfam" id="PF00072">
    <property type="entry name" value="Response_reg"/>
    <property type="match status" value="1"/>
</dbReference>
<dbReference type="SUPFAM" id="SSF46894">
    <property type="entry name" value="C-terminal effector domain of the bipartite response regulators"/>
    <property type="match status" value="1"/>
</dbReference>
<proteinExistence type="predicted"/>
<organism evidence="5 6">
    <name type="scientific">Chryseobacterium nematophagum</name>
    <dbReference type="NCBI Taxonomy" id="2305228"/>
    <lineage>
        <taxon>Bacteria</taxon>
        <taxon>Pseudomonadati</taxon>
        <taxon>Bacteroidota</taxon>
        <taxon>Flavobacteriia</taxon>
        <taxon>Flavobacteriales</taxon>
        <taxon>Weeksellaceae</taxon>
        <taxon>Chryseobacterium group</taxon>
        <taxon>Chryseobacterium</taxon>
    </lineage>
</organism>
<dbReference type="GO" id="GO:0003677">
    <property type="term" value="F:DNA binding"/>
    <property type="evidence" value="ECO:0007669"/>
    <property type="project" value="UniProtKB-KW"/>
</dbReference>
<feature type="domain" description="HTH luxR-type" evidence="3">
    <location>
        <begin position="144"/>
        <end position="209"/>
    </location>
</feature>
<dbReference type="Gene3D" id="3.40.50.2300">
    <property type="match status" value="1"/>
</dbReference>
<keyword evidence="1 5" id="KW-0238">DNA-binding</keyword>
<dbReference type="Proteomes" id="UP000267524">
    <property type="component" value="Unassembled WGS sequence"/>
</dbReference>
<comment type="caution">
    <text evidence="2">Lacks conserved residue(s) required for the propagation of feature annotation.</text>
</comment>
<comment type="caution">
    <text evidence="5">The sequence shown here is derived from an EMBL/GenBank/DDBJ whole genome shotgun (WGS) entry which is preliminary data.</text>
</comment>
<evidence type="ECO:0000259" key="4">
    <source>
        <dbReference type="PROSITE" id="PS50110"/>
    </source>
</evidence>
<keyword evidence="6" id="KW-1185">Reference proteome</keyword>
<dbReference type="Pfam" id="PF00196">
    <property type="entry name" value="GerE"/>
    <property type="match status" value="1"/>
</dbReference>
<dbReference type="AlphaFoldDB" id="A0A3M7L8I4"/>
<dbReference type="EMBL" id="QWIV01000014">
    <property type="protein sequence ID" value="RMZ59053.1"/>
    <property type="molecule type" value="Genomic_DNA"/>
</dbReference>
<dbReference type="InterPro" id="IPR011006">
    <property type="entry name" value="CheY-like_superfamily"/>
</dbReference>
<dbReference type="InterPro" id="IPR000792">
    <property type="entry name" value="Tscrpt_reg_LuxR_C"/>
</dbReference>
<sequence length="219" mass="25534">MNKIVLIADNHSVSVNGTTFILKCISKDILIEHVKDEKELLERLKHNHYDLLILEIKIFGNIFEPSIQKLKELNPDLKIMVFTESNENLVFPYLCGGAQAYLYKSYSKEKIHEAIESIFNIGYYYQQELLYDLINTMKAGSMYPRSLLDSLSEREREVYYHLIEGNGILEIANLLEIHQSTVSIYKRRIFEKLQIKTLAGLIDFHNKHKIYTINGSDLM</sequence>
<dbReference type="GO" id="GO:0006355">
    <property type="term" value="P:regulation of DNA-templated transcription"/>
    <property type="evidence" value="ECO:0007669"/>
    <property type="project" value="InterPro"/>
</dbReference>
<accession>A0A3M7L8I4</accession>
<dbReference type="PRINTS" id="PR00038">
    <property type="entry name" value="HTHLUXR"/>
</dbReference>
<gene>
    <name evidence="5" type="ORF">D1632_15960</name>
</gene>